<protein>
    <submittedName>
        <fullName evidence="3">PH domain-containing protein</fullName>
    </submittedName>
</protein>
<dbReference type="AlphaFoldDB" id="A0A1H3WJR5"/>
<accession>A0A1H3WJR5</accession>
<dbReference type="InterPro" id="IPR027783">
    <property type="entry name" value="Bacterial_PH-related"/>
</dbReference>
<feature type="domain" description="Bacterial Pleckstrin homology" evidence="2">
    <location>
        <begin position="65"/>
        <end position="163"/>
    </location>
</feature>
<keyword evidence="1" id="KW-0812">Transmembrane</keyword>
<organism evidence="3 4">
    <name type="scientific">Microbulbifer marinus</name>
    <dbReference type="NCBI Taxonomy" id="658218"/>
    <lineage>
        <taxon>Bacteria</taxon>
        <taxon>Pseudomonadati</taxon>
        <taxon>Pseudomonadota</taxon>
        <taxon>Gammaproteobacteria</taxon>
        <taxon>Cellvibrionales</taxon>
        <taxon>Microbulbiferaceae</taxon>
        <taxon>Microbulbifer</taxon>
    </lineage>
</organism>
<evidence type="ECO:0000259" key="2">
    <source>
        <dbReference type="Pfam" id="PF10882"/>
    </source>
</evidence>
<feature type="transmembrane region" description="Helical" evidence="1">
    <location>
        <begin position="44"/>
        <end position="63"/>
    </location>
</feature>
<evidence type="ECO:0000313" key="4">
    <source>
        <dbReference type="Proteomes" id="UP000198658"/>
    </source>
</evidence>
<dbReference type="EMBL" id="FNQO01000001">
    <property type="protein sequence ID" value="SDZ87359.1"/>
    <property type="molecule type" value="Genomic_DNA"/>
</dbReference>
<dbReference type="OrthoDB" id="574096at2"/>
<reference evidence="4" key="1">
    <citation type="submission" date="2016-10" db="EMBL/GenBank/DDBJ databases">
        <authorList>
            <person name="Varghese N."/>
            <person name="Submissions S."/>
        </authorList>
    </citation>
    <scope>NUCLEOTIDE SEQUENCE [LARGE SCALE GENOMIC DNA]</scope>
    <source>
        <strain evidence="4">CGMCC 1.10657</strain>
    </source>
</reference>
<keyword evidence="1" id="KW-0472">Membrane</keyword>
<name>A0A1H3WJR5_9GAMM</name>
<proteinExistence type="predicted"/>
<dbReference type="STRING" id="658218.SAMN05216562_0917"/>
<feature type="transmembrane region" description="Helical" evidence="1">
    <location>
        <begin position="14"/>
        <end position="32"/>
    </location>
</feature>
<dbReference type="Pfam" id="PF10882">
    <property type="entry name" value="bPH_5"/>
    <property type="match status" value="1"/>
</dbReference>
<keyword evidence="1" id="KW-1133">Transmembrane helix</keyword>
<evidence type="ECO:0000256" key="1">
    <source>
        <dbReference type="SAM" id="Phobius"/>
    </source>
</evidence>
<evidence type="ECO:0000313" key="3">
    <source>
        <dbReference type="EMBL" id="SDZ87359.1"/>
    </source>
</evidence>
<keyword evidence="4" id="KW-1185">Reference proteome</keyword>
<dbReference type="Proteomes" id="UP000198658">
    <property type="component" value="Unassembled WGS sequence"/>
</dbReference>
<gene>
    <name evidence="3" type="ORF">SAMN05216562_0917</name>
</gene>
<sequence>MQTMKYQAPWSRQLKWITALTSVILLGIPLLLLDKAPQAESRLYTVAILLPPAIFVLSALFAIRGYRIERTALLILRFGWHTRIPLQGLTSAEADPEAMHGSIRLFGNGGLFGFTGLYRNSKLGRYRAFATDSSRAVVLHFPERTLVVTPDRPAQFAAALQQKISA</sequence>